<dbReference type="AlphaFoldDB" id="A0A2R4C8P4"/>
<sequence length="327" mass="35617">MIHILQTPSGSYRDITEYLVSRGARVHTLRKPTNGARFHGKGAILRTMLSPSLLKARGLWTSQDVVLAIGWQALSLQALIKLGVLPRPAKFLALACFVHGRRARGVINALWRAVRTPSLGFVTFSQGESRNLIEQCGIAPENVHFHLWRQDLDGRAQDPNADDGSIFAGGYSNRDYELLQSAAADLPAPLVIVASERNGLAAPASERTRIHLDLPESEFEALLARSRVVAMPLRSQGEACGQSVLLRVLRNGKPMIATRHESIEAYLAPDYPGFVPPGDVAAMRAALSRALTDPAWRAQLASSIADAARRLDNQGEPGADIERFLLA</sequence>
<dbReference type="OrthoDB" id="790821at2"/>
<dbReference type="EMBL" id="CP028324">
    <property type="protein sequence ID" value="AVR95983.1"/>
    <property type="molecule type" value="Genomic_DNA"/>
</dbReference>
<evidence type="ECO:0000313" key="1">
    <source>
        <dbReference type="EMBL" id="AVR95983.1"/>
    </source>
</evidence>
<evidence type="ECO:0000313" key="2">
    <source>
        <dbReference type="Proteomes" id="UP000240505"/>
    </source>
</evidence>
<organism evidence="1 2">
    <name type="scientific">Pseudoduganella armeniaca</name>
    <dbReference type="NCBI Taxonomy" id="2072590"/>
    <lineage>
        <taxon>Bacteria</taxon>
        <taxon>Pseudomonadati</taxon>
        <taxon>Pseudomonadota</taxon>
        <taxon>Betaproteobacteria</taxon>
        <taxon>Burkholderiales</taxon>
        <taxon>Oxalobacteraceae</taxon>
        <taxon>Telluria group</taxon>
        <taxon>Pseudoduganella</taxon>
    </lineage>
</organism>
<dbReference type="Gene3D" id="3.40.50.2000">
    <property type="entry name" value="Glycogen Phosphorylase B"/>
    <property type="match status" value="1"/>
</dbReference>
<keyword evidence="2" id="KW-1185">Reference proteome</keyword>
<dbReference type="KEGG" id="masz:C9I28_09745"/>
<evidence type="ECO:0008006" key="3">
    <source>
        <dbReference type="Google" id="ProtNLM"/>
    </source>
</evidence>
<dbReference type="Pfam" id="PF13692">
    <property type="entry name" value="Glyco_trans_1_4"/>
    <property type="match status" value="1"/>
</dbReference>
<proteinExistence type="predicted"/>
<reference evidence="1 2" key="1">
    <citation type="submission" date="2018-03" db="EMBL/GenBank/DDBJ databases">
        <title>Massilia armeniaca sp. nov., isolated from desert soil.</title>
        <authorList>
            <person name="Huang H."/>
            <person name="Ren M."/>
        </authorList>
    </citation>
    <scope>NUCLEOTIDE SEQUENCE [LARGE SCALE GENOMIC DNA]</scope>
    <source>
        <strain evidence="1 2">ZMN-3</strain>
    </source>
</reference>
<dbReference type="Proteomes" id="UP000240505">
    <property type="component" value="Chromosome"/>
</dbReference>
<protein>
    <recommendedName>
        <fullName evidence="3">Glycosyltransferase</fullName>
    </recommendedName>
</protein>
<accession>A0A2R4C8P4</accession>
<gene>
    <name evidence="1" type="ORF">C9I28_09745</name>
</gene>
<name>A0A2R4C8P4_9BURK</name>
<dbReference type="SUPFAM" id="SSF53756">
    <property type="entry name" value="UDP-Glycosyltransferase/glycogen phosphorylase"/>
    <property type="match status" value="1"/>
</dbReference>
<dbReference type="RefSeq" id="WP_107141335.1">
    <property type="nucleotide sequence ID" value="NZ_CP028324.1"/>
</dbReference>